<protein>
    <submittedName>
        <fullName evidence="1">Uncharacterized protein</fullName>
    </submittedName>
</protein>
<dbReference type="EMBL" id="QRHE01000001">
    <property type="protein sequence ID" value="RHF53455.1"/>
    <property type="molecule type" value="Genomic_DNA"/>
</dbReference>
<accession>A0A414NZX9</accession>
<reference evidence="1 2" key="1">
    <citation type="submission" date="2018-08" db="EMBL/GenBank/DDBJ databases">
        <title>A genome reference for cultivated species of the human gut microbiota.</title>
        <authorList>
            <person name="Zou Y."/>
            <person name="Xue W."/>
            <person name="Luo G."/>
        </authorList>
    </citation>
    <scope>NUCLEOTIDE SEQUENCE [LARGE SCALE GENOMIC DNA]</scope>
    <source>
        <strain evidence="1 2">AM25-21AC</strain>
    </source>
</reference>
<sequence length="107" mass="11483">MKKINRKMQTCKAVADGASEVLDGLAKQGIIDSYIVSCCATTPTADGGTDYDSGSTTYGNPDSLVKMMSFIICDIEAHKKIPVPATIMAIMETIKQMKRGAGYSVRQ</sequence>
<dbReference type="AlphaFoldDB" id="A0A414NZX9"/>
<name>A0A414NZX9_9FIRM</name>
<gene>
    <name evidence="1" type="ORF">DW674_00915</name>
</gene>
<organism evidence="1 2">
    <name type="scientific">Mitsuokella multacida</name>
    <dbReference type="NCBI Taxonomy" id="52226"/>
    <lineage>
        <taxon>Bacteria</taxon>
        <taxon>Bacillati</taxon>
        <taxon>Bacillota</taxon>
        <taxon>Negativicutes</taxon>
        <taxon>Selenomonadales</taxon>
        <taxon>Selenomonadaceae</taxon>
        <taxon>Mitsuokella</taxon>
    </lineage>
</organism>
<proteinExistence type="predicted"/>
<comment type="caution">
    <text evidence="1">The sequence shown here is derived from an EMBL/GenBank/DDBJ whole genome shotgun (WGS) entry which is preliminary data.</text>
</comment>
<dbReference type="Proteomes" id="UP000283442">
    <property type="component" value="Unassembled WGS sequence"/>
</dbReference>
<evidence type="ECO:0000313" key="1">
    <source>
        <dbReference type="EMBL" id="RHF53455.1"/>
    </source>
</evidence>
<dbReference type="RefSeq" id="WP_118174502.1">
    <property type="nucleotide sequence ID" value="NZ_JAQEAO010000018.1"/>
</dbReference>
<evidence type="ECO:0000313" key="2">
    <source>
        <dbReference type="Proteomes" id="UP000283442"/>
    </source>
</evidence>